<dbReference type="SUPFAM" id="SSF51197">
    <property type="entry name" value="Clavaminate synthase-like"/>
    <property type="match status" value="1"/>
</dbReference>
<dbReference type="Proteomes" id="UP001172102">
    <property type="component" value="Unassembled WGS sequence"/>
</dbReference>
<keyword evidence="5" id="KW-0560">Oxidoreductase</keyword>
<feature type="region of interest" description="Disordered" evidence="7">
    <location>
        <begin position="357"/>
        <end position="378"/>
    </location>
</feature>
<evidence type="ECO:0000259" key="8">
    <source>
        <dbReference type="Pfam" id="PF02668"/>
    </source>
</evidence>
<name>A0AA40E3A4_9PEZI</name>
<evidence type="ECO:0000256" key="4">
    <source>
        <dbReference type="ARBA" id="ARBA00022964"/>
    </source>
</evidence>
<dbReference type="Pfam" id="PF02668">
    <property type="entry name" value="TauD"/>
    <property type="match status" value="1"/>
</dbReference>
<keyword evidence="6" id="KW-0408">Iron</keyword>
<evidence type="ECO:0000313" key="9">
    <source>
        <dbReference type="EMBL" id="KAK0721008.1"/>
    </source>
</evidence>
<evidence type="ECO:0000313" key="10">
    <source>
        <dbReference type="Proteomes" id="UP001172102"/>
    </source>
</evidence>
<dbReference type="PANTHER" id="PTHR30468:SF10">
    <property type="entry name" value="TAUD_TFDA-LIKE DOMAIN-CONTAINING PROTEIN"/>
    <property type="match status" value="1"/>
</dbReference>
<keyword evidence="4" id="KW-0223">Dioxygenase</keyword>
<feature type="domain" description="TauD/TfdA-like" evidence="8">
    <location>
        <begin position="57"/>
        <end position="353"/>
    </location>
</feature>
<dbReference type="GO" id="GO:0016706">
    <property type="term" value="F:2-oxoglutarate-dependent dioxygenase activity"/>
    <property type="evidence" value="ECO:0007669"/>
    <property type="project" value="TreeGrafter"/>
</dbReference>
<accession>A0AA40E3A4</accession>
<dbReference type="InterPro" id="IPR051323">
    <property type="entry name" value="AtsK-like"/>
</dbReference>
<feature type="compositionally biased region" description="Basic and acidic residues" evidence="7">
    <location>
        <begin position="367"/>
        <end position="378"/>
    </location>
</feature>
<keyword evidence="10" id="KW-1185">Reference proteome</keyword>
<gene>
    <name evidence="9" type="ORF">B0H67DRAFT_210681</name>
</gene>
<evidence type="ECO:0000256" key="3">
    <source>
        <dbReference type="ARBA" id="ARBA00022723"/>
    </source>
</evidence>
<proteinExistence type="inferred from homology"/>
<comment type="caution">
    <text evidence="9">The sequence shown here is derived from an EMBL/GenBank/DDBJ whole genome shotgun (WGS) entry which is preliminary data.</text>
</comment>
<dbReference type="InterPro" id="IPR003819">
    <property type="entry name" value="TauD/TfdA-like"/>
</dbReference>
<evidence type="ECO:0000256" key="5">
    <source>
        <dbReference type="ARBA" id="ARBA00023002"/>
    </source>
</evidence>
<dbReference type="PANTHER" id="PTHR30468">
    <property type="entry name" value="ALPHA-KETOGLUTARATE-DEPENDENT SULFONATE DIOXYGENASE"/>
    <property type="match status" value="1"/>
</dbReference>
<evidence type="ECO:0000256" key="6">
    <source>
        <dbReference type="ARBA" id="ARBA00023004"/>
    </source>
</evidence>
<evidence type="ECO:0000256" key="1">
    <source>
        <dbReference type="ARBA" id="ARBA00001954"/>
    </source>
</evidence>
<evidence type="ECO:0000256" key="7">
    <source>
        <dbReference type="SAM" id="MobiDB-lite"/>
    </source>
</evidence>
<sequence length="378" mass="42262">MAPPAADVDVQPTPAEFKIQVKTLDGHKTQTGWSASRLSGPLTYSGSLDSYEHIDVTAVIGREYSGIQLSEILHDDTKIRDLAIQVSQRGVVFFRNQDLSIDDQKLLGQRLGELTGKPESSKLHRHALSNSKRGIAVDENGKLDDEVSVISSEQNRKYYANQRFSHLSKGIASVGWHADITFEHIPSDYAILKIVQPPEDAGGDTLWASGYEAYDRLSPALKTLADSLTATHFQPNFVKIKDTFGEDLIDDYRGAPENTGLDFKAEHPVVRTNPVTGWKSLFGAGHQVEAGWINDVTERESQILKAYFLQLISENHDLQVRFRWNKNDLAIWDNRSVFHTATNDYAGKRQGNRVVSLGEKPYFDPNSKSRREALGLDK</sequence>
<organism evidence="9 10">
    <name type="scientific">Lasiosphaeris hirsuta</name>
    <dbReference type="NCBI Taxonomy" id="260670"/>
    <lineage>
        <taxon>Eukaryota</taxon>
        <taxon>Fungi</taxon>
        <taxon>Dikarya</taxon>
        <taxon>Ascomycota</taxon>
        <taxon>Pezizomycotina</taxon>
        <taxon>Sordariomycetes</taxon>
        <taxon>Sordariomycetidae</taxon>
        <taxon>Sordariales</taxon>
        <taxon>Lasiosphaeriaceae</taxon>
        <taxon>Lasiosphaeris</taxon>
    </lineage>
</organism>
<reference evidence="9" key="1">
    <citation type="submission" date="2023-06" db="EMBL/GenBank/DDBJ databases">
        <title>Genome-scale phylogeny and comparative genomics of the fungal order Sordariales.</title>
        <authorList>
            <consortium name="Lawrence Berkeley National Laboratory"/>
            <person name="Hensen N."/>
            <person name="Bonometti L."/>
            <person name="Westerberg I."/>
            <person name="Brannstrom I.O."/>
            <person name="Guillou S."/>
            <person name="Cros-Aarteil S."/>
            <person name="Calhoun S."/>
            <person name="Haridas S."/>
            <person name="Kuo A."/>
            <person name="Mondo S."/>
            <person name="Pangilinan J."/>
            <person name="Riley R."/>
            <person name="Labutti K."/>
            <person name="Andreopoulos B."/>
            <person name="Lipzen A."/>
            <person name="Chen C."/>
            <person name="Yanf M."/>
            <person name="Daum C."/>
            <person name="Ng V."/>
            <person name="Clum A."/>
            <person name="Steindorff A."/>
            <person name="Ohm R."/>
            <person name="Martin F."/>
            <person name="Silar P."/>
            <person name="Natvig D."/>
            <person name="Lalanne C."/>
            <person name="Gautier V."/>
            <person name="Ament-Velasquez S.L."/>
            <person name="Kruys A."/>
            <person name="Hutchinson M.I."/>
            <person name="Powell A.J."/>
            <person name="Barry K."/>
            <person name="Miller A.N."/>
            <person name="Grigoriev I.V."/>
            <person name="Debuchy R."/>
            <person name="Gladieux P."/>
            <person name="Thoren M.H."/>
            <person name="Johannesson H."/>
        </authorList>
    </citation>
    <scope>NUCLEOTIDE SEQUENCE</scope>
    <source>
        <strain evidence="9">SMH4607-1</strain>
    </source>
</reference>
<protein>
    <recommendedName>
        <fullName evidence="8">TauD/TfdA-like domain-containing protein</fullName>
    </recommendedName>
</protein>
<dbReference type="InterPro" id="IPR042098">
    <property type="entry name" value="TauD-like_sf"/>
</dbReference>
<evidence type="ECO:0000256" key="2">
    <source>
        <dbReference type="ARBA" id="ARBA00005896"/>
    </source>
</evidence>
<dbReference type="AlphaFoldDB" id="A0AA40E3A4"/>
<comment type="cofactor">
    <cofactor evidence="1">
        <name>Fe(2+)</name>
        <dbReference type="ChEBI" id="CHEBI:29033"/>
    </cofactor>
</comment>
<dbReference type="GO" id="GO:0046872">
    <property type="term" value="F:metal ion binding"/>
    <property type="evidence" value="ECO:0007669"/>
    <property type="project" value="UniProtKB-KW"/>
</dbReference>
<dbReference type="Gene3D" id="3.60.130.10">
    <property type="entry name" value="Clavaminate synthase-like"/>
    <property type="match status" value="1"/>
</dbReference>
<comment type="similarity">
    <text evidence="2">Belongs to the TfdA dioxygenase family.</text>
</comment>
<keyword evidence="3" id="KW-0479">Metal-binding</keyword>
<dbReference type="EMBL" id="JAUKUA010000003">
    <property type="protein sequence ID" value="KAK0721008.1"/>
    <property type="molecule type" value="Genomic_DNA"/>
</dbReference>
<dbReference type="GO" id="GO:0005737">
    <property type="term" value="C:cytoplasm"/>
    <property type="evidence" value="ECO:0007669"/>
    <property type="project" value="TreeGrafter"/>
</dbReference>